<dbReference type="EMBL" id="CP000510">
    <property type="protein sequence ID" value="ABM02774.1"/>
    <property type="molecule type" value="Genomic_DNA"/>
</dbReference>
<evidence type="ECO:0000313" key="3">
    <source>
        <dbReference type="EMBL" id="ABM02774.1"/>
    </source>
</evidence>
<evidence type="ECO:0000259" key="2">
    <source>
        <dbReference type="Pfam" id="PF13386"/>
    </source>
</evidence>
<name>A1STF9_PSYIN</name>
<feature type="transmembrane region" description="Helical" evidence="1">
    <location>
        <begin position="140"/>
        <end position="161"/>
    </location>
</feature>
<dbReference type="OrthoDB" id="9798690at2"/>
<protein>
    <recommendedName>
        <fullName evidence="2">Urease accessory protein UreH-like transmembrane domain-containing protein</fullName>
    </recommendedName>
</protein>
<keyword evidence="1" id="KW-1133">Transmembrane helix</keyword>
<dbReference type="KEGG" id="pin:Ping_0932"/>
<sequence>MIEGTLLNDFIAALLIGLLGAGHCLGMCSGIASAITFSFKKDQKKSTSILSLLLYNLGRVSSYSLAGFLFAASSSTLIIWFGGKEALIYLRILAAILMLMLALYVAKLWHGLLKLEQAGQFVWKFIKPLAQIFIPLKHPLFAFPLGFLWGWLPCGLVYSTLSWAASSGDPLNGLFIMLGFGLGTMPAMLTVGTFSHQLKQILNHHWFRYSSGALLAIFAFHTLYVAILQLS</sequence>
<evidence type="ECO:0000313" key="4">
    <source>
        <dbReference type="Proteomes" id="UP000000639"/>
    </source>
</evidence>
<dbReference type="PANTHER" id="PTHR42208">
    <property type="entry name" value="HEAVY METAL TRANSPORTER-RELATED"/>
    <property type="match status" value="1"/>
</dbReference>
<dbReference type="RefSeq" id="WP_011769337.1">
    <property type="nucleotide sequence ID" value="NC_008709.1"/>
</dbReference>
<feature type="transmembrane region" description="Helical" evidence="1">
    <location>
        <begin position="88"/>
        <end position="106"/>
    </location>
</feature>
<proteinExistence type="predicted"/>
<feature type="transmembrane region" description="Helical" evidence="1">
    <location>
        <begin position="206"/>
        <end position="227"/>
    </location>
</feature>
<dbReference type="PANTHER" id="PTHR42208:SF1">
    <property type="entry name" value="HEAVY METAL TRANSPORTER"/>
    <property type="match status" value="1"/>
</dbReference>
<feature type="transmembrane region" description="Helical" evidence="1">
    <location>
        <begin position="60"/>
        <end position="82"/>
    </location>
</feature>
<feature type="transmembrane region" description="Helical" evidence="1">
    <location>
        <begin position="173"/>
        <end position="194"/>
    </location>
</feature>
<dbReference type="Pfam" id="PF13386">
    <property type="entry name" value="DsbD_2"/>
    <property type="match status" value="1"/>
</dbReference>
<keyword evidence="1" id="KW-0812">Transmembrane</keyword>
<reference evidence="3 4" key="1">
    <citation type="submission" date="2007-01" db="EMBL/GenBank/DDBJ databases">
        <title>Complete sequence of Psychromonas ingrahamii 37.</title>
        <authorList>
            <consortium name="US DOE Joint Genome Institute"/>
            <person name="Copeland A."/>
            <person name="Lucas S."/>
            <person name="Lapidus A."/>
            <person name="Barry K."/>
            <person name="Detter J.C."/>
            <person name="Glavina del Rio T."/>
            <person name="Hammon N."/>
            <person name="Israni S."/>
            <person name="Dalin E."/>
            <person name="Tice H."/>
            <person name="Pitluck S."/>
            <person name="Thompson L.S."/>
            <person name="Brettin T."/>
            <person name="Bruce D."/>
            <person name="Han C."/>
            <person name="Tapia R."/>
            <person name="Schmutz J."/>
            <person name="Larimer F."/>
            <person name="Land M."/>
            <person name="Hauser L."/>
            <person name="Kyrpides N."/>
            <person name="Ivanova N."/>
            <person name="Staley J."/>
            <person name="Richardson P."/>
        </authorList>
    </citation>
    <scope>NUCLEOTIDE SEQUENCE [LARGE SCALE GENOMIC DNA]</scope>
    <source>
        <strain evidence="3 4">37</strain>
    </source>
</reference>
<dbReference type="eggNOG" id="COG2836">
    <property type="taxonomic scope" value="Bacteria"/>
</dbReference>
<dbReference type="InterPro" id="IPR039447">
    <property type="entry name" value="UreH-like_TM_dom"/>
</dbReference>
<dbReference type="HOGENOM" id="CLU_032635_0_0_6"/>
<dbReference type="Proteomes" id="UP000000639">
    <property type="component" value="Chromosome"/>
</dbReference>
<feature type="transmembrane region" description="Helical" evidence="1">
    <location>
        <begin position="12"/>
        <end position="39"/>
    </location>
</feature>
<keyword evidence="1" id="KW-0472">Membrane</keyword>
<feature type="domain" description="Urease accessory protein UreH-like transmembrane" evidence="2">
    <location>
        <begin position="12"/>
        <end position="218"/>
    </location>
</feature>
<gene>
    <name evidence="3" type="ordered locus">Ping_0932</name>
</gene>
<dbReference type="AlphaFoldDB" id="A1STF9"/>
<accession>A1STF9</accession>
<evidence type="ECO:0000256" key="1">
    <source>
        <dbReference type="SAM" id="Phobius"/>
    </source>
</evidence>
<dbReference type="STRING" id="357804.Ping_0932"/>
<organism evidence="3 4">
    <name type="scientific">Psychromonas ingrahamii (strain DSM 17664 / CCUG 51855 / 37)</name>
    <dbReference type="NCBI Taxonomy" id="357804"/>
    <lineage>
        <taxon>Bacteria</taxon>
        <taxon>Pseudomonadati</taxon>
        <taxon>Pseudomonadota</taxon>
        <taxon>Gammaproteobacteria</taxon>
        <taxon>Alteromonadales</taxon>
        <taxon>Psychromonadaceae</taxon>
        <taxon>Psychromonas</taxon>
    </lineage>
</organism>
<keyword evidence="4" id="KW-1185">Reference proteome</keyword>